<evidence type="ECO:0000256" key="1">
    <source>
        <dbReference type="ARBA" id="ARBA00009986"/>
    </source>
</evidence>
<dbReference type="AlphaFoldDB" id="Q21J80"/>
<evidence type="ECO:0000256" key="3">
    <source>
        <dbReference type="ARBA" id="ARBA00023002"/>
    </source>
</evidence>
<evidence type="ECO:0000259" key="4">
    <source>
        <dbReference type="Pfam" id="PF00171"/>
    </source>
</evidence>
<keyword evidence="2" id="KW-0521">NADP</keyword>
<dbReference type="Gene3D" id="3.40.605.10">
    <property type="entry name" value="Aldehyde Dehydrogenase, Chain A, domain 1"/>
    <property type="match status" value="1"/>
</dbReference>
<keyword evidence="3" id="KW-0560">Oxidoreductase</keyword>
<dbReference type="PANTHER" id="PTHR43217:SF1">
    <property type="entry name" value="SUCCINATE SEMIALDEHYDE DEHYDROGENASE [NAD(P)+] SAD"/>
    <property type="match status" value="1"/>
</dbReference>
<dbReference type="RefSeq" id="WP_011468467.1">
    <property type="nucleotide sequence ID" value="NC_007912.1"/>
</dbReference>
<organism evidence="5 6">
    <name type="scientific">Saccharophagus degradans (strain 2-40 / ATCC 43961 / DSM 17024)</name>
    <dbReference type="NCBI Taxonomy" id="203122"/>
    <lineage>
        <taxon>Bacteria</taxon>
        <taxon>Pseudomonadati</taxon>
        <taxon>Pseudomonadota</taxon>
        <taxon>Gammaproteobacteria</taxon>
        <taxon>Cellvibrionales</taxon>
        <taxon>Cellvibrionaceae</taxon>
        <taxon>Saccharophagus</taxon>
    </lineage>
</organism>
<dbReference type="GO" id="GO:0004777">
    <property type="term" value="F:succinate-semialdehyde dehydrogenase (NAD+) activity"/>
    <property type="evidence" value="ECO:0007669"/>
    <property type="project" value="TreeGrafter"/>
</dbReference>
<sequence length="462" mass="50151">MQANTHHALHGQVVSVNPFTEQEVGSYALLAKNSIDRKLDQADVAFKQWRKTALDERIALIKRVATQLAENKQGLATFITIEMGKPINQAKAEIDKCIALCDYYCKNAHQFLRAKPISSNLKNSRVEFQPLGVILGVMPWNFPFWQVFRFAIPTLLAGNTVVVKHASNVFGCAEAIAKTFNQACPENTYIHLPVSSDLIPEVIAHNAVRAVSLTGSEKAGREVAQQAGHHLKKVVLELGGSDPYVVLKDADISKAAERCATSRLINNGQSCIGAKRFIVESAVARQFEELLAEHICKAKMGDPLNKSTELGPLARQDLLENLHCQVLESTSRGAEIVCGGEIPVGKGFFYEATVLTNVAKDSPAYNEELFGPVAAVIPVLDEDEAMQVANETSFGLGSAIFTADSNKAEQFAANVEAGACVINDFVRSTPELPFGGIKNSGFGRELSEFGIHEFVNIKTIAG</sequence>
<dbReference type="PANTHER" id="PTHR43217">
    <property type="entry name" value="SUCCINATE SEMIALDEHYDE DEHYDROGENASE [NAD(P)+] SAD"/>
    <property type="match status" value="1"/>
</dbReference>
<protein>
    <submittedName>
        <fullName evidence="5">Aldehyde dehydrogenase</fullName>
    </submittedName>
</protein>
<dbReference type="CDD" id="cd07100">
    <property type="entry name" value="ALDH_SSADH1_GabD1"/>
    <property type="match status" value="1"/>
</dbReference>
<dbReference type="PROSITE" id="PS00070">
    <property type="entry name" value="ALDEHYDE_DEHYDR_CYS"/>
    <property type="match status" value="1"/>
</dbReference>
<dbReference type="OrthoDB" id="5887723at2"/>
<dbReference type="Gene3D" id="3.40.309.10">
    <property type="entry name" value="Aldehyde Dehydrogenase, Chain A, domain 2"/>
    <property type="match status" value="1"/>
</dbReference>
<dbReference type="FunFam" id="3.40.309.10:FF:000009">
    <property type="entry name" value="Aldehyde dehydrogenase A"/>
    <property type="match status" value="1"/>
</dbReference>
<proteinExistence type="inferred from homology"/>
<dbReference type="FunFam" id="3.40.605.10:FF:000012">
    <property type="entry name" value="NAD-dependent succinate-semialdehyde dehydrogenase"/>
    <property type="match status" value="1"/>
</dbReference>
<keyword evidence="6" id="KW-1185">Reference proteome</keyword>
<dbReference type="InterPro" id="IPR016161">
    <property type="entry name" value="Ald_DH/histidinol_DH"/>
</dbReference>
<evidence type="ECO:0000256" key="2">
    <source>
        <dbReference type="ARBA" id="ARBA00022857"/>
    </source>
</evidence>
<dbReference type="STRING" id="203122.Sde_1989"/>
<feature type="domain" description="Aldehyde dehydrogenase" evidence="4">
    <location>
        <begin position="13"/>
        <end position="460"/>
    </location>
</feature>
<name>Q21J80_SACD2</name>
<dbReference type="EMBL" id="CP000282">
    <property type="protein sequence ID" value="ABD81249.1"/>
    <property type="molecule type" value="Genomic_DNA"/>
</dbReference>
<dbReference type="InterPro" id="IPR047110">
    <property type="entry name" value="GABD/Sad-like"/>
</dbReference>
<dbReference type="HOGENOM" id="CLU_005391_1_0_6"/>
<dbReference type="InterPro" id="IPR016162">
    <property type="entry name" value="Ald_DH_N"/>
</dbReference>
<reference evidence="5 6" key="1">
    <citation type="journal article" date="2008" name="PLoS Genet.">
        <title>Complete genome sequence of the complex carbohydrate-degrading marine bacterium, Saccharophagus degradans strain 2-40 T.</title>
        <authorList>
            <person name="Weiner R.M."/>
            <person name="Taylor L.E.II."/>
            <person name="Henrissat B."/>
            <person name="Hauser L."/>
            <person name="Land M."/>
            <person name="Coutinho P.M."/>
            <person name="Rancurel C."/>
            <person name="Saunders E.H."/>
            <person name="Longmire A.G."/>
            <person name="Zhang H."/>
            <person name="Bayer E.A."/>
            <person name="Gilbert H.J."/>
            <person name="Larimer F."/>
            <person name="Zhulin I.B."/>
            <person name="Ekborg N.A."/>
            <person name="Lamed R."/>
            <person name="Richardson P.M."/>
            <person name="Borovok I."/>
            <person name="Hutcheson S."/>
        </authorList>
    </citation>
    <scope>NUCLEOTIDE SEQUENCE [LARGE SCALE GENOMIC DNA]</scope>
    <source>
        <strain evidence="6">2-40 / ATCC 43961 / DSM 17024</strain>
    </source>
</reference>
<comment type="similarity">
    <text evidence="1">Belongs to the aldehyde dehydrogenase family.</text>
</comment>
<evidence type="ECO:0000313" key="6">
    <source>
        <dbReference type="Proteomes" id="UP000001947"/>
    </source>
</evidence>
<dbReference type="GO" id="GO:0004030">
    <property type="term" value="F:aldehyde dehydrogenase [NAD(P)+] activity"/>
    <property type="evidence" value="ECO:0007669"/>
    <property type="project" value="InterPro"/>
</dbReference>
<dbReference type="GeneID" id="98613662"/>
<gene>
    <name evidence="5" type="ordered locus">Sde_1989</name>
</gene>
<dbReference type="InterPro" id="IPR016160">
    <property type="entry name" value="Ald_DH_CS_CYS"/>
</dbReference>
<dbReference type="SUPFAM" id="SSF53720">
    <property type="entry name" value="ALDH-like"/>
    <property type="match status" value="1"/>
</dbReference>
<dbReference type="InterPro" id="IPR015590">
    <property type="entry name" value="Aldehyde_DH_dom"/>
</dbReference>
<evidence type="ECO:0000313" key="5">
    <source>
        <dbReference type="EMBL" id="ABD81249.1"/>
    </source>
</evidence>
<dbReference type="Pfam" id="PF00171">
    <property type="entry name" value="Aldedh"/>
    <property type="match status" value="1"/>
</dbReference>
<dbReference type="InterPro" id="IPR016163">
    <property type="entry name" value="Ald_DH_C"/>
</dbReference>
<dbReference type="KEGG" id="sde:Sde_1989"/>
<dbReference type="eggNOG" id="COG1012">
    <property type="taxonomic scope" value="Bacteria"/>
</dbReference>
<dbReference type="Proteomes" id="UP000001947">
    <property type="component" value="Chromosome"/>
</dbReference>
<dbReference type="InterPro" id="IPR044148">
    <property type="entry name" value="ALDH_GabD1-like"/>
</dbReference>
<accession>Q21J80</accession>